<dbReference type="Gene3D" id="3.30.160.250">
    <property type="match status" value="1"/>
</dbReference>
<dbReference type="AlphaFoldDB" id="A0A9X5E3Q0"/>
<dbReference type="InterPro" id="IPR035069">
    <property type="entry name" value="TTHA1013/TTHA0281-like"/>
</dbReference>
<dbReference type="EMBL" id="JTJC03000002">
    <property type="protein sequence ID" value="NHC34760.1"/>
    <property type="molecule type" value="Genomic_DNA"/>
</dbReference>
<accession>A0A9X5E3Q0</accession>
<organism evidence="1 2">
    <name type="scientific">Scytonema millei VB511283</name>
    <dbReference type="NCBI Taxonomy" id="1245923"/>
    <lineage>
        <taxon>Bacteria</taxon>
        <taxon>Bacillati</taxon>
        <taxon>Cyanobacteriota</taxon>
        <taxon>Cyanophyceae</taxon>
        <taxon>Nostocales</taxon>
        <taxon>Scytonemataceae</taxon>
        <taxon>Scytonema</taxon>
    </lineage>
</organism>
<evidence type="ECO:0000313" key="1">
    <source>
        <dbReference type="EMBL" id="NHC34760.1"/>
    </source>
</evidence>
<protein>
    <submittedName>
        <fullName evidence="1">Type II toxin-antitoxin system HicB family antitoxin</fullName>
    </submittedName>
</protein>
<comment type="caution">
    <text evidence="1">The sequence shown here is derived from an EMBL/GenBank/DDBJ whole genome shotgun (WGS) entry which is preliminary data.</text>
</comment>
<sequence>MKQMRQFTGIIEREGNRYVSLCPELYIAIQGSTVEEARNNLVEALELFFETADPTEIETRSQGEVLEQATVYLKFNF</sequence>
<dbReference type="OrthoDB" id="573854at2"/>
<keyword evidence="2" id="KW-1185">Reference proteome</keyword>
<evidence type="ECO:0000313" key="2">
    <source>
        <dbReference type="Proteomes" id="UP000031532"/>
    </source>
</evidence>
<dbReference type="SUPFAM" id="SSF143100">
    <property type="entry name" value="TTHA1013/TTHA0281-like"/>
    <property type="match status" value="1"/>
</dbReference>
<gene>
    <name evidence="1" type="ORF">QH73_0008820</name>
</gene>
<proteinExistence type="predicted"/>
<reference evidence="1 2" key="1">
    <citation type="journal article" date="2015" name="Genome Announc.">
        <title>Draft Genome Sequence of the Terrestrial Cyanobacterium Scytonema millei VB511283, Isolated from Eastern India.</title>
        <authorList>
            <person name="Sen D."/>
            <person name="Chandrababunaidu M.M."/>
            <person name="Singh D."/>
            <person name="Sanghi N."/>
            <person name="Ghorai A."/>
            <person name="Mishra G.P."/>
            <person name="Madduluri M."/>
            <person name="Adhikary S.P."/>
            <person name="Tripathy S."/>
        </authorList>
    </citation>
    <scope>NUCLEOTIDE SEQUENCE [LARGE SCALE GENOMIC DNA]</scope>
    <source>
        <strain evidence="1 2">VB511283</strain>
    </source>
</reference>
<name>A0A9X5E3Q0_9CYAN</name>
<dbReference type="Proteomes" id="UP000031532">
    <property type="component" value="Unassembled WGS sequence"/>
</dbReference>